<protein>
    <recommendedName>
        <fullName evidence="3">Lysozyme inhibitor</fullName>
    </recommendedName>
</protein>
<dbReference type="InterPro" id="IPR036328">
    <property type="entry name" value="MliC_sf"/>
</dbReference>
<name>A0A1R7QGA8_ACIJO</name>
<evidence type="ECO:0000313" key="2">
    <source>
        <dbReference type="Proteomes" id="UP000196240"/>
    </source>
</evidence>
<gene>
    <name evidence="1" type="ORF">ACNJC6_02867</name>
</gene>
<evidence type="ECO:0008006" key="3">
    <source>
        <dbReference type="Google" id="ProtNLM"/>
    </source>
</evidence>
<proteinExistence type="predicted"/>
<accession>A0A1R7QGA8</accession>
<organism evidence="1 2">
    <name type="scientific">Acinetobacter johnsonii</name>
    <dbReference type="NCBI Taxonomy" id="40214"/>
    <lineage>
        <taxon>Bacteria</taxon>
        <taxon>Pseudomonadati</taxon>
        <taxon>Pseudomonadota</taxon>
        <taxon>Gammaproteobacteria</taxon>
        <taxon>Moraxellales</taxon>
        <taxon>Moraxellaceae</taxon>
        <taxon>Acinetobacter</taxon>
    </lineage>
</organism>
<dbReference type="EMBL" id="FUUY01000011">
    <property type="protein sequence ID" value="SJX23211.1"/>
    <property type="molecule type" value="Genomic_DNA"/>
</dbReference>
<dbReference type="RefSeq" id="WP_087014205.1">
    <property type="nucleotide sequence ID" value="NZ_CP045103.1"/>
</dbReference>
<dbReference type="Proteomes" id="UP000196240">
    <property type="component" value="Unassembled WGS sequence"/>
</dbReference>
<dbReference type="AlphaFoldDB" id="A0A1R7QGA8"/>
<reference evidence="1 2" key="1">
    <citation type="submission" date="2017-02" db="EMBL/GenBank/DDBJ databases">
        <authorList>
            <person name="Peterson S.W."/>
        </authorList>
    </citation>
    <scope>NUCLEOTIDE SEQUENCE [LARGE SCALE GENOMIC DNA]</scope>
    <source>
        <strain evidence="1">C6</strain>
    </source>
</reference>
<dbReference type="PROSITE" id="PS51257">
    <property type="entry name" value="PROKAR_LIPOPROTEIN"/>
    <property type="match status" value="1"/>
</dbReference>
<sequence>MKNILGATLITLALVGCTSAPTGKVTQENTSSSNAAETQVIHFTGPMDLTIELKSSDNFETAMMTDNSDRTFMLKSAPAASGMFMTDGKGVSIHIKGSEGIVEFVKDKPIQITEFKK</sequence>
<dbReference type="SUPFAM" id="SSF141488">
    <property type="entry name" value="YdhA-like"/>
    <property type="match status" value="1"/>
</dbReference>
<evidence type="ECO:0000313" key="1">
    <source>
        <dbReference type="EMBL" id="SJX23211.1"/>
    </source>
</evidence>